<evidence type="ECO:0000313" key="1">
    <source>
        <dbReference type="EMBL" id="EHP45737.1"/>
    </source>
</evidence>
<accession>H1DKC3</accession>
<evidence type="ECO:0000313" key="2">
    <source>
        <dbReference type="Proteomes" id="UP000004892"/>
    </source>
</evidence>
<dbReference type="Proteomes" id="UP000004892">
    <property type="component" value="Unassembled WGS sequence"/>
</dbReference>
<name>H1DKC3_9BACT</name>
<evidence type="ECO:0008006" key="3">
    <source>
        <dbReference type="Google" id="ProtNLM"/>
    </source>
</evidence>
<dbReference type="Pfam" id="PF17170">
    <property type="entry name" value="DUF5128"/>
    <property type="match status" value="1"/>
</dbReference>
<keyword evidence="2" id="KW-1185">Reference proteome</keyword>
<sequence>MKKIAICIWGAISGTILLSHCTFSDKGVRKIDQQGDKLYVCVHHEVKDSVVIPLSELVKEVHIVKLDTAKEALIGGGEVVISENYIGIKPWGSEPFKLYDKRGKFLRNIGQIGRGPGEYLNLYCMQLDEKNDRIYLLPWQTRRLLRFDFEGNALEPVRLVTGLPKGKFFVREDKLVAAALPFKGMQGYFVFQQTLEGKLVGGIPLENYAIPPDYSNEIYGNYQNNQFGVYIFQFFHPEQDTLYYYNMTDNRLIPAFTVDFGTAAVPMHSLGEFSHYYYVETMEAVPYKGGMVTDNYKYIAVDKERGTARYFRVENDFWGGLKVSVSDLVNGIFVQNYPAIVLKEELENIRQKKDLKPEVLRKIDNLLAGLSEEDNNVIMWGEFK</sequence>
<dbReference type="GeneID" id="98070240"/>
<reference evidence="1 2" key="1">
    <citation type="submission" date="2012-01" db="EMBL/GenBank/DDBJ databases">
        <title>The Genome Sequence of Odoribacter laneus YIT 12061.</title>
        <authorList>
            <consortium name="The Broad Institute Genome Sequencing Platform"/>
            <person name="Earl A."/>
            <person name="Ward D."/>
            <person name="Feldgarden M."/>
            <person name="Gevers D."/>
            <person name="Morotomi M."/>
            <person name="Young S.K."/>
            <person name="Zeng Q."/>
            <person name="Gargeya S."/>
            <person name="Fitzgerald M."/>
            <person name="Haas B."/>
            <person name="Abouelleil A."/>
            <person name="Alvarado L."/>
            <person name="Arachchi H.M."/>
            <person name="Berlin A."/>
            <person name="Chapman S.B."/>
            <person name="Gearin G."/>
            <person name="Goldberg J."/>
            <person name="Griggs A."/>
            <person name="Gujja S."/>
            <person name="Hansen M."/>
            <person name="Heiman D."/>
            <person name="Howarth C."/>
            <person name="Larimer J."/>
            <person name="Lui A."/>
            <person name="MacDonald P.J.P."/>
            <person name="McCowen C."/>
            <person name="Montmayeur A."/>
            <person name="Murphy C."/>
            <person name="Neiman D."/>
            <person name="Pearson M."/>
            <person name="Priest M."/>
            <person name="Roberts A."/>
            <person name="Saif S."/>
            <person name="Shea T."/>
            <person name="Sisk P."/>
            <person name="Stolte C."/>
            <person name="Sykes S."/>
            <person name="Wortman J."/>
            <person name="Nusbaum C."/>
            <person name="Birren B."/>
        </authorList>
    </citation>
    <scope>NUCLEOTIDE SEQUENCE [LARGE SCALE GENOMIC DNA]</scope>
    <source>
        <strain evidence="1 2">YIT 12061</strain>
    </source>
</reference>
<dbReference type="AlphaFoldDB" id="H1DKC3"/>
<organism evidence="1 2">
    <name type="scientific">Odoribacter laneus YIT 12061</name>
    <dbReference type="NCBI Taxonomy" id="742817"/>
    <lineage>
        <taxon>Bacteria</taxon>
        <taxon>Pseudomonadati</taxon>
        <taxon>Bacteroidota</taxon>
        <taxon>Bacteroidia</taxon>
        <taxon>Bacteroidales</taxon>
        <taxon>Odoribacteraceae</taxon>
        <taxon>Odoribacter</taxon>
    </lineage>
</organism>
<dbReference type="RefSeq" id="WP_009137853.1">
    <property type="nucleotide sequence ID" value="NZ_JH594597.1"/>
</dbReference>
<dbReference type="PATRIC" id="fig|742817.3.peg.2901"/>
<proteinExistence type="predicted"/>
<dbReference type="EMBL" id="ADMC01000028">
    <property type="protein sequence ID" value="EHP45737.1"/>
    <property type="molecule type" value="Genomic_DNA"/>
</dbReference>
<dbReference type="STRING" id="742817.HMPREF9449_02709"/>
<dbReference type="eggNOG" id="ENOG5030TXN">
    <property type="taxonomic scope" value="Bacteria"/>
</dbReference>
<dbReference type="HOGENOM" id="CLU_036375_1_0_10"/>
<gene>
    <name evidence="1" type="ORF">HMPREF9449_02709</name>
</gene>
<comment type="caution">
    <text evidence="1">The sequence shown here is derived from an EMBL/GenBank/DDBJ whole genome shotgun (WGS) entry which is preliminary data.</text>
</comment>
<protein>
    <recommendedName>
        <fullName evidence="3">6-bladed beta-propeller</fullName>
    </recommendedName>
</protein>